<dbReference type="PROSITE" id="PS00039">
    <property type="entry name" value="DEAD_ATP_HELICASE"/>
    <property type="match status" value="1"/>
</dbReference>
<evidence type="ECO:0000313" key="19">
    <source>
        <dbReference type="Proteomes" id="UP000230233"/>
    </source>
</evidence>
<comment type="caution">
    <text evidence="18">The sequence shown here is derived from an EMBL/GenBank/DDBJ whole genome shotgun (WGS) entry which is preliminary data.</text>
</comment>
<dbReference type="Pfam" id="PF00270">
    <property type="entry name" value="DEAD"/>
    <property type="match status" value="1"/>
</dbReference>
<keyword evidence="6 13" id="KW-0863">Zinc-finger</keyword>
<protein>
    <recommendedName>
        <fullName evidence="2">RNA helicase</fullName>
        <ecNumber evidence="2">3.6.4.13</ecNumber>
    </recommendedName>
</protein>
<keyword evidence="3" id="KW-0479">Metal-binding</keyword>
<dbReference type="GO" id="GO:0043186">
    <property type="term" value="C:P granule"/>
    <property type="evidence" value="ECO:0007669"/>
    <property type="project" value="UniProtKB-ARBA"/>
</dbReference>
<evidence type="ECO:0000256" key="14">
    <source>
        <dbReference type="SAM" id="MobiDB-lite"/>
    </source>
</evidence>
<dbReference type="OrthoDB" id="5868662at2759"/>
<dbReference type="SMART" id="SM00487">
    <property type="entry name" value="DEXDc"/>
    <property type="match status" value="1"/>
</dbReference>
<dbReference type="FunFam" id="3.40.50.300:FF:000657">
    <property type="entry name" value="Probable ATP-dependent RNA helicase DDX41"/>
    <property type="match status" value="1"/>
</dbReference>
<keyword evidence="7" id="KW-0378">Hydrolase</keyword>
<dbReference type="Gene3D" id="4.10.60.10">
    <property type="entry name" value="Zinc finger, CCHC-type"/>
    <property type="match status" value="3"/>
</dbReference>
<feature type="domain" description="CCHC-type" evidence="15">
    <location>
        <begin position="677"/>
        <end position="692"/>
    </location>
</feature>
<evidence type="ECO:0000256" key="11">
    <source>
        <dbReference type="ARBA" id="ARBA00022884"/>
    </source>
</evidence>
<dbReference type="InterPro" id="IPR001650">
    <property type="entry name" value="Helicase_C-like"/>
</dbReference>
<evidence type="ECO:0000313" key="18">
    <source>
        <dbReference type="EMBL" id="PIC51331.1"/>
    </source>
</evidence>
<sequence>MSFSDDGWGDIEESEVKVAVEQKNVVPTPDVEKPRMKMETIEEHTTELVPSDPSDAALEPQMADVRPSNEVSLQMGTMKVDSSAAADESDDGWGTPKKGDGFRGPIVTKTTSMLPPVRITRAPVPAASTDDTFDIESPRALSPVQTANNGINSSQAKSAASYPNGSDSQKTSAPFGKFFGTQTKPSVDEVEVKQDSISSEPPKHDKFQTSKSFGSQRTFGDQNEGNASMKAAEQFSSANNPQSDMLKTSSGLPNELEPVSKLESQRFKEIPKTVSFGKSPALEEVAQSGRSEKSGFGFPVESKPNQPDVDEKTKSFGFGREAGFGGPTQPRTFGVNTDSRMNTTSCAPQPDNVSESRNAFGVNANKASSESVRTFGANANATGFGTSGFGTSSASENKAASEPVRTFGANASATGFKSSGFGTSSESANKASSESVGTFGANTSASGFKSSGFGTSSESANKASSGSVRTFGANASATGFGTSGFGTSSVSENKANSESVRTFGANASATGFKSSGFGTSSASVNKASSESVGTFGANASASGFRSSGFGTSAASENKASSGSVSTFGANASATGFGTSGFGTSSVAGGFGSQSAESGNAFGSTAKHYSFRGQSGSDQAADNTFGGNGFGASNTNKPAFGSFGQFKKDDGFDVESTRNGGGWGEDAQNFGGDKPRGCHNCGEEGHFSRECPKPKQPHLPCRNCNEVGHFSKDCDKPKVPFGPCRNCQKEGHFAKDCPEERVRIEPTEPCRRCNEEGHWASECPTRPRDLEGNILVPYDVVFAPEEDMFNEAVNNDDRMNFEQKVVASMGDNVIPDVATFEAFKVLPQEVHDNLIRMKMNRPTPIQKAAFYQILHGHDVVACAHTGSGKTLAFLLPLVINLLEDRLQNYNVKDEKPSPRLLIIAPTRELANQTFNTARQLTYQTGLKCGLAYGGYSRSANLQHLSSFDQLGILVSTMGRLNDFLESGDITLDKMKFIVLDEADRMVDFTDFGEEVNKIIGSPQERTQQTILFSASFSENLQAQDLPKIVKEGYTMLQVDKFGTANVNIDQHILPVPRSEKRSELYKLLGFDENTMSILPDARIEKEKTLIFVNSVKFCDTLASNISSCGVSCISMHSHQNQEQRDRTLDDFRHGKFQCMVASNVCARGLNIAGLDHVINYDMPDKKGFDEYVNRIGRTARAGFTGVSTAFLDEESDREIIPNLVNILQEAGKEVPEWIMNINNQEEEMNEEVEDEQW</sequence>
<dbReference type="GO" id="GO:0003724">
    <property type="term" value="F:RNA helicase activity"/>
    <property type="evidence" value="ECO:0007669"/>
    <property type="project" value="UniProtKB-EC"/>
</dbReference>
<evidence type="ECO:0000259" key="15">
    <source>
        <dbReference type="PROSITE" id="PS50158"/>
    </source>
</evidence>
<gene>
    <name evidence="18" type="primary">Cni-glh-4</name>
    <name evidence="18" type="synonym">Cnig_chr_I.g1884</name>
    <name evidence="18" type="ORF">B9Z55_001884</name>
</gene>
<name>A0A2G5VI33_9PELO</name>
<feature type="domain" description="CCHC-type" evidence="15">
    <location>
        <begin position="700"/>
        <end position="715"/>
    </location>
</feature>
<dbReference type="AlphaFoldDB" id="A0A2G5VI33"/>
<keyword evidence="9" id="KW-0862">Zinc</keyword>
<keyword evidence="5" id="KW-0547">Nucleotide-binding</keyword>
<dbReference type="GO" id="GO:0008432">
    <property type="term" value="F:JUN kinase binding"/>
    <property type="evidence" value="ECO:0007669"/>
    <property type="project" value="UniProtKB-ARBA"/>
</dbReference>
<dbReference type="InterPro" id="IPR014001">
    <property type="entry name" value="Helicase_ATP-bd"/>
</dbReference>
<evidence type="ECO:0000256" key="7">
    <source>
        <dbReference type="ARBA" id="ARBA00022801"/>
    </source>
</evidence>
<evidence type="ECO:0000256" key="10">
    <source>
        <dbReference type="ARBA" id="ARBA00022840"/>
    </source>
</evidence>
<dbReference type="SUPFAM" id="SSF57756">
    <property type="entry name" value="Retrovirus zinc finger-like domains"/>
    <property type="match status" value="2"/>
</dbReference>
<dbReference type="InterPro" id="IPR000629">
    <property type="entry name" value="RNA-helicase_DEAD-box_CS"/>
</dbReference>
<evidence type="ECO:0000256" key="4">
    <source>
        <dbReference type="ARBA" id="ARBA00022737"/>
    </source>
</evidence>
<dbReference type="PROSITE" id="PS51192">
    <property type="entry name" value="HELICASE_ATP_BIND_1"/>
    <property type="match status" value="1"/>
</dbReference>
<evidence type="ECO:0000256" key="8">
    <source>
        <dbReference type="ARBA" id="ARBA00022806"/>
    </source>
</evidence>
<dbReference type="FunFam" id="4.10.60.10:FF:000186">
    <property type="entry name" value="ATP-dependent RNA helicase glh-4"/>
    <property type="match status" value="1"/>
</dbReference>
<evidence type="ECO:0000256" key="12">
    <source>
        <dbReference type="ARBA" id="ARBA00047984"/>
    </source>
</evidence>
<keyword evidence="11" id="KW-0694">RNA-binding</keyword>
<feature type="compositionally biased region" description="Polar residues" evidence="14">
    <location>
        <begin position="329"/>
        <end position="357"/>
    </location>
</feature>
<dbReference type="InterPro" id="IPR027417">
    <property type="entry name" value="P-loop_NTPase"/>
</dbReference>
<evidence type="ECO:0000256" key="13">
    <source>
        <dbReference type="PROSITE-ProRule" id="PRU00047"/>
    </source>
</evidence>
<evidence type="ECO:0000259" key="17">
    <source>
        <dbReference type="PROSITE" id="PS51194"/>
    </source>
</evidence>
<dbReference type="InterPro" id="IPR036875">
    <property type="entry name" value="Znf_CCHC_sf"/>
</dbReference>
<dbReference type="GO" id="GO:0005524">
    <property type="term" value="F:ATP binding"/>
    <property type="evidence" value="ECO:0007669"/>
    <property type="project" value="UniProtKB-KW"/>
</dbReference>
<evidence type="ECO:0000256" key="2">
    <source>
        <dbReference type="ARBA" id="ARBA00012552"/>
    </source>
</evidence>
<dbReference type="EC" id="3.6.4.13" evidence="2"/>
<feature type="compositionally biased region" description="Polar residues" evidence="14">
    <location>
        <begin position="209"/>
        <end position="226"/>
    </location>
</feature>
<feature type="domain" description="Helicase C-terminal" evidence="17">
    <location>
        <begin position="1077"/>
        <end position="1221"/>
    </location>
</feature>
<dbReference type="PROSITE" id="PS50158">
    <property type="entry name" value="ZF_CCHC"/>
    <property type="match status" value="4"/>
</dbReference>
<feature type="domain" description="CCHC-type" evidence="15">
    <location>
        <begin position="723"/>
        <end position="738"/>
    </location>
</feature>
<dbReference type="EMBL" id="PDUG01000001">
    <property type="protein sequence ID" value="PIC51331.1"/>
    <property type="molecule type" value="Genomic_DNA"/>
</dbReference>
<comment type="similarity">
    <text evidence="1">Belongs to the DEAD box helicase family. DDX4/VASA subfamily.</text>
</comment>
<evidence type="ECO:0000256" key="1">
    <source>
        <dbReference type="ARBA" id="ARBA00010132"/>
    </source>
</evidence>
<reference evidence="19" key="1">
    <citation type="submission" date="2017-10" db="EMBL/GenBank/DDBJ databases">
        <title>Rapid genome shrinkage in a self-fertile nematode reveals novel sperm competition proteins.</title>
        <authorList>
            <person name="Yin D."/>
            <person name="Schwarz E.M."/>
            <person name="Thomas C.G."/>
            <person name="Felde R.L."/>
            <person name="Korf I.F."/>
            <person name="Cutter A.D."/>
            <person name="Schartner C.M."/>
            <person name="Ralston E.J."/>
            <person name="Meyer B.J."/>
            <person name="Haag E.S."/>
        </authorList>
    </citation>
    <scope>NUCLEOTIDE SEQUENCE [LARGE SCALE GENOMIC DNA]</scope>
    <source>
        <strain evidence="19">JU1422</strain>
    </source>
</reference>
<evidence type="ECO:0000256" key="5">
    <source>
        <dbReference type="ARBA" id="ARBA00022741"/>
    </source>
</evidence>
<evidence type="ECO:0000256" key="6">
    <source>
        <dbReference type="ARBA" id="ARBA00022771"/>
    </source>
</evidence>
<feature type="domain" description="CCHC-type" evidence="15">
    <location>
        <begin position="749"/>
        <end position="763"/>
    </location>
</feature>
<dbReference type="SUPFAM" id="SSF52540">
    <property type="entry name" value="P-loop containing nucleoside triphosphate hydrolases"/>
    <property type="match status" value="1"/>
</dbReference>
<dbReference type="GO" id="GO:0008270">
    <property type="term" value="F:zinc ion binding"/>
    <property type="evidence" value="ECO:0007669"/>
    <property type="project" value="UniProtKB-KW"/>
</dbReference>
<keyword evidence="8" id="KW-0347">Helicase</keyword>
<dbReference type="InterPro" id="IPR001878">
    <property type="entry name" value="Znf_CCHC"/>
</dbReference>
<keyword evidence="4" id="KW-0677">Repeat</keyword>
<dbReference type="CDD" id="cd12820">
    <property type="entry name" value="LbR_YadA-like"/>
    <property type="match status" value="2"/>
</dbReference>
<comment type="catalytic activity">
    <reaction evidence="12">
        <text>ATP + H2O = ADP + phosphate + H(+)</text>
        <dbReference type="Rhea" id="RHEA:13065"/>
        <dbReference type="ChEBI" id="CHEBI:15377"/>
        <dbReference type="ChEBI" id="CHEBI:15378"/>
        <dbReference type="ChEBI" id="CHEBI:30616"/>
        <dbReference type="ChEBI" id="CHEBI:43474"/>
        <dbReference type="ChEBI" id="CHEBI:456216"/>
        <dbReference type="EC" id="3.6.4.13"/>
    </reaction>
</comment>
<evidence type="ECO:0000256" key="9">
    <source>
        <dbReference type="ARBA" id="ARBA00022833"/>
    </source>
</evidence>
<dbReference type="PANTHER" id="PTHR47958">
    <property type="entry name" value="ATP-DEPENDENT RNA HELICASE DBP3"/>
    <property type="match status" value="1"/>
</dbReference>
<feature type="region of interest" description="Disordered" evidence="14">
    <location>
        <begin position="283"/>
        <end position="361"/>
    </location>
</feature>
<evidence type="ECO:0000256" key="3">
    <source>
        <dbReference type="ARBA" id="ARBA00022723"/>
    </source>
</evidence>
<evidence type="ECO:0000259" key="16">
    <source>
        <dbReference type="PROSITE" id="PS51192"/>
    </source>
</evidence>
<keyword evidence="10" id="KW-0067">ATP-binding</keyword>
<proteinExistence type="inferred from homology"/>
<dbReference type="CDD" id="cd18787">
    <property type="entry name" value="SF2_C_DEAD"/>
    <property type="match status" value="1"/>
</dbReference>
<feature type="compositionally biased region" description="Polar residues" evidence="14">
    <location>
        <begin position="143"/>
        <end position="172"/>
    </location>
</feature>
<dbReference type="Proteomes" id="UP000230233">
    <property type="component" value="Chromosome I"/>
</dbReference>
<accession>A0A2G5VI33</accession>
<dbReference type="Pfam" id="PF00271">
    <property type="entry name" value="Helicase_C"/>
    <property type="match status" value="1"/>
</dbReference>
<dbReference type="Pfam" id="PF00098">
    <property type="entry name" value="zf-CCHC"/>
    <property type="match status" value="4"/>
</dbReference>
<keyword evidence="19" id="KW-1185">Reference proteome</keyword>
<dbReference type="InterPro" id="IPR011545">
    <property type="entry name" value="DEAD/DEAH_box_helicase_dom"/>
</dbReference>
<dbReference type="GO" id="GO:0016787">
    <property type="term" value="F:hydrolase activity"/>
    <property type="evidence" value="ECO:0007669"/>
    <property type="project" value="UniProtKB-KW"/>
</dbReference>
<dbReference type="SMART" id="SM00343">
    <property type="entry name" value="ZnF_C2HC"/>
    <property type="match status" value="4"/>
</dbReference>
<dbReference type="Gene3D" id="3.40.50.300">
    <property type="entry name" value="P-loop containing nucleotide triphosphate hydrolases"/>
    <property type="match status" value="2"/>
</dbReference>
<feature type="compositionally biased region" description="Polar residues" evidence="14">
    <location>
        <begin position="234"/>
        <end position="252"/>
    </location>
</feature>
<feature type="region of interest" description="Disordered" evidence="14">
    <location>
        <begin position="79"/>
        <end position="255"/>
    </location>
</feature>
<dbReference type="PROSITE" id="PS51194">
    <property type="entry name" value="HELICASE_CTER"/>
    <property type="match status" value="1"/>
</dbReference>
<dbReference type="GO" id="GO:0003723">
    <property type="term" value="F:RNA binding"/>
    <property type="evidence" value="ECO:0007669"/>
    <property type="project" value="UniProtKB-KW"/>
</dbReference>
<dbReference type="SMART" id="SM00490">
    <property type="entry name" value="HELICc"/>
    <property type="match status" value="1"/>
</dbReference>
<feature type="domain" description="Helicase ATP-binding" evidence="16">
    <location>
        <begin position="849"/>
        <end position="1033"/>
    </location>
</feature>
<dbReference type="STRING" id="1611254.A0A2G5VI33"/>
<organism evidence="18 19">
    <name type="scientific">Caenorhabditis nigoni</name>
    <dbReference type="NCBI Taxonomy" id="1611254"/>
    <lineage>
        <taxon>Eukaryota</taxon>
        <taxon>Metazoa</taxon>
        <taxon>Ecdysozoa</taxon>
        <taxon>Nematoda</taxon>
        <taxon>Chromadorea</taxon>
        <taxon>Rhabditida</taxon>
        <taxon>Rhabditina</taxon>
        <taxon>Rhabditomorpha</taxon>
        <taxon>Rhabditoidea</taxon>
        <taxon>Rhabditidae</taxon>
        <taxon>Peloderinae</taxon>
        <taxon>Caenorhabditis</taxon>
    </lineage>
</organism>